<dbReference type="Proteomes" id="UP001586593">
    <property type="component" value="Unassembled WGS sequence"/>
</dbReference>
<protein>
    <submittedName>
        <fullName evidence="2">Uncharacterized protein</fullName>
    </submittedName>
</protein>
<gene>
    <name evidence="2" type="ORF">VTK73DRAFT_5654</name>
</gene>
<dbReference type="PANTHER" id="PTHR43570">
    <property type="entry name" value="ALDEHYDE DEHYDROGENASE"/>
    <property type="match status" value="1"/>
</dbReference>
<accession>A0ABR3V0W2</accession>
<dbReference type="EMBL" id="JAZHXJ010003152">
    <property type="protein sequence ID" value="KAL1835433.1"/>
    <property type="molecule type" value="Genomic_DNA"/>
</dbReference>
<sequence length="108" mass="12767">MTSKTTVPEFEATAIEAIPDIARTVRQTFRTHKTKDVEWRLVQLRKLYWSLTDLAPVIAEALHRDLRKSRYEAFLSEIDWLRDDCMFMIRHLKSFARDEKLGSPWAPC</sequence>
<proteinExistence type="predicted"/>
<reference evidence="2 3" key="1">
    <citation type="journal article" date="2024" name="Commun. Biol.">
        <title>Comparative genomic analysis of thermophilic fungi reveals convergent evolutionary adaptations and gene losses.</title>
        <authorList>
            <person name="Steindorff A.S."/>
            <person name="Aguilar-Pontes M.V."/>
            <person name="Robinson A.J."/>
            <person name="Andreopoulos B."/>
            <person name="LaButti K."/>
            <person name="Kuo A."/>
            <person name="Mondo S."/>
            <person name="Riley R."/>
            <person name="Otillar R."/>
            <person name="Haridas S."/>
            <person name="Lipzen A."/>
            <person name="Grimwood J."/>
            <person name="Schmutz J."/>
            <person name="Clum A."/>
            <person name="Reid I.D."/>
            <person name="Moisan M.C."/>
            <person name="Butler G."/>
            <person name="Nguyen T.T.M."/>
            <person name="Dewar K."/>
            <person name="Conant G."/>
            <person name="Drula E."/>
            <person name="Henrissat B."/>
            <person name="Hansel C."/>
            <person name="Singer S."/>
            <person name="Hutchinson M.I."/>
            <person name="de Vries R.P."/>
            <person name="Natvig D.O."/>
            <person name="Powell A.J."/>
            <person name="Tsang A."/>
            <person name="Grigoriev I.V."/>
        </authorList>
    </citation>
    <scope>NUCLEOTIDE SEQUENCE [LARGE SCALE GENOMIC DNA]</scope>
    <source>
        <strain evidence="2 3">ATCC 24622</strain>
    </source>
</reference>
<name>A0ABR3V0W2_9PEZI</name>
<keyword evidence="3" id="KW-1185">Reference proteome</keyword>
<dbReference type="InterPro" id="IPR016161">
    <property type="entry name" value="Ald_DH/histidinol_DH"/>
</dbReference>
<evidence type="ECO:0000313" key="3">
    <source>
        <dbReference type="Proteomes" id="UP001586593"/>
    </source>
</evidence>
<evidence type="ECO:0000256" key="1">
    <source>
        <dbReference type="ARBA" id="ARBA00023002"/>
    </source>
</evidence>
<dbReference type="Gene3D" id="3.40.605.10">
    <property type="entry name" value="Aldehyde Dehydrogenase, Chain A, domain 1"/>
    <property type="match status" value="1"/>
</dbReference>
<dbReference type="InterPro" id="IPR016162">
    <property type="entry name" value="Ald_DH_N"/>
</dbReference>
<keyword evidence="1" id="KW-0560">Oxidoreductase</keyword>
<comment type="caution">
    <text evidence="2">The sequence shown here is derived from an EMBL/GenBank/DDBJ whole genome shotgun (WGS) entry which is preliminary data.</text>
</comment>
<dbReference type="SUPFAM" id="SSF53720">
    <property type="entry name" value="ALDH-like"/>
    <property type="match status" value="1"/>
</dbReference>
<dbReference type="InterPro" id="IPR012394">
    <property type="entry name" value="Aldehyde_DH_NAD(P)"/>
</dbReference>
<organism evidence="2 3">
    <name type="scientific">Phialemonium thermophilum</name>
    <dbReference type="NCBI Taxonomy" id="223376"/>
    <lineage>
        <taxon>Eukaryota</taxon>
        <taxon>Fungi</taxon>
        <taxon>Dikarya</taxon>
        <taxon>Ascomycota</taxon>
        <taxon>Pezizomycotina</taxon>
        <taxon>Sordariomycetes</taxon>
        <taxon>Sordariomycetidae</taxon>
        <taxon>Cephalothecales</taxon>
        <taxon>Cephalothecaceae</taxon>
        <taxon>Phialemonium</taxon>
    </lineage>
</organism>
<evidence type="ECO:0000313" key="2">
    <source>
        <dbReference type="EMBL" id="KAL1835433.1"/>
    </source>
</evidence>
<dbReference type="PANTHER" id="PTHR43570:SF11">
    <property type="entry name" value="ALDEHYDE DEHYDROGENASE"/>
    <property type="match status" value="1"/>
</dbReference>